<protein>
    <recommendedName>
        <fullName evidence="1">VQ domain-containing protein</fullName>
    </recommendedName>
</protein>
<dbReference type="InterPro" id="IPR008889">
    <property type="entry name" value="VQ"/>
</dbReference>
<name>A0A7N0TNM8_KALFE</name>
<keyword evidence="3" id="KW-1185">Reference proteome</keyword>
<dbReference type="PANTHER" id="PTHR34794">
    <property type="entry name" value="EXPRESSED PROTEIN"/>
    <property type="match status" value="1"/>
</dbReference>
<dbReference type="Proteomes" id="UP000594263">
    <property type="component" value="Unplaced"/>
</dbReference>
<accession>A0A7N0TNM8</accession>
<dbReference type="Gramene" id="Kaladp0040s0215.1.v1.1">
    <property type="protein sequence ID" value="Kaladp0040s0215.1.v1.1.CDS.1"/>
    <property type="gene ID" value="Kaladp0040s0215.v1.1"/>
</dbReference>
<dbReference type="AlphaFoldDB" id="A0A7N0TNM8"/>
<evidence type="ECO:0000313" key="3">
    <source>
        <dbReference type="Proteomes" id="UP000594263"/>
    </source>
</evidence>
<dbReference type="Pfam" id="PF05678">
    <property type="entry name" value="VQ"/>
    <property type="match status" value="1"/>
</dbReference>
<reference evidence="2" key="1">
    <citation type="submission" date="2021-01" db="UniProtKB">
        <authorList>
            <consortium name="EnsemblPlants"/>
        </authorList>
    </citation>
    <scope>IDENTIFICATION</scope>
</reference>
<evidence type="ECO:0000259" key="1">
    <source>
        <dbReference type="Pfam" id="PF05678"/>
    </source>
</evidence>
<dbReference type="EnsemblPlants" id="Kaladp0040s0215.1.v1.1">
    <property type="protein sequence ID" value="Kaladp0040s0215.1.v1.1.CDS.1"/>
    <property type="gene ID" value="Kaladp0040s0215.v1.1"/>
</dbReference>
<dbReference type="PANTHER" id="PTHR34794:SF1">
    <property type="entry name" value="OS10G0101800 PROTEIN"/>
    <property type="match status" value="1"/>
</dbReference>
<proteinExistence type="predicted"/>
<dbReference type="OMA" id="SKSMEAH"/>
<organism evidence="2 3">
    <name type="scientific">Kalanchoe fedtschenkoi</name>
    <name type="common">Lavender scallops</name>
    <name type="synonym">South American air plant</name>
    <dbReference type="NCBI Taxonomy" id="63787"/>
    <lineage>
        <taxon>Eukaryota</taxon>
        <taxon>Viridiplantae</taxon>
        <taxon>Streptophyta</taxon>
        <taxon>Embryophyta</taxon>
        <taxon>Tracheophyta</taxon>
        <taxon>Spermatophyta</taxon>
        <taxon>Magnoliopsida</taxon>
        <taxon>eudicotyledons</taxon>
        <taxon>Gunneridae</taxon>
        <taxon>Pentapetalae</taxon>
        <taxon>Saxifragales</taxon>
        <taxon>Crassulaceae</taxon>
        <taxon>Kalanchoe</taxon>
    </lineage>
</organism>
<dbReference type="InterPro" id="IPR039610">
    <property type="entry name" value="VQ29"/>
</dbReference>
<sequence>MSRDKNMSSSFNPNPHFHAPACASINLPVESIELRIISPVESPKLQEFQLSKSMEAHTSSSSAALLHSVKKPLHKPWRKPVAPLPPNPTRVYKVRPVEFKDVVQKLTGAPEFQLSRLRTAAPAPLDLNSGNMQLQARLAAPAEVKAGRAAESNAVGFALSPSSNAWCSFLLLSPGGMSS</sequence>
<feature type="domain" description="VQ" evidence="1">
    <location>
        <begin position="88"/>
        <end position="111"/>
    </location>
</feature>
<evidence type="ECO:0000313" key="2">
    <source>
        <dbReference type="EnsemblPlants" id="Kaladp0040s0215.1.v1.1.CDS.1"/>
    </source>
</evidence>